<dbReference type="Proteomes" id="UP000472265">
    <property type="component" value="Chromosome 2"/>
</dbReference>
<dbReference type="Ensembl" id="ENSSAUT00010039582.1">
    <property type="protein sequence ID" value="ENSSAUP00010037576.1"/>
    <property type="gene ID" value="ENSSAUG00010015876.1"/>
</dbReference>
<reference evidence="2" key="2">
    <citation type="submission" date="2025-08" db="UniProtKB">
        <authorList>
            <consortium name="Ensembl"/>
        </authorList>
    </citation>
    <scope>IDENTIFICATION</scope>
</reference>
<feature type="compositionally biased region" description="Polar residues" evidence="1">
    <location>
        <begin position="13"/>
        <end position="23"/>
    </location>
</feature>
<reference evidence="2" key="3">
    <citation type="submission" date="2025-09" db="UniProtKB">
        <authorList>
            <consortium name="Ensembl"/>
        </authorList>
    </citation>
    <scope>IDENTIFICATION</scope>
</reference>
<dbReference type="AlphaFoldDB" id="A0A671WLT5"/>
<keyword evidence="3" id="KW-1185">Reference proteome</keyword>
<evidence type="ECO:0000256" key="1">
    <source>
        <dbReference type="SAM" id="MobiDB-lite"/>
    </source>
</evidence>
<organism evidence="2 3">
    <name type="scientific">Sparus aurata</name>
    <name type="common">Gilthead sea bream</name>
    <dbReference type="NCBI Taxonomy" id="8175"/>
    <lineage>
        <taxon>Eukaryota</taxon>
        <taxon>Metazoa</taxon>
        <taxon>Chordata</taxon>
        <taxon>Craniata</taxon>
        <taxon>Vertebrata</taxon>
        <taxon>Euteleostomi</taxon>
        <taxon>Actinopterygii</taxon>
        <taxon>Neopterygii</taxon>
        <taxon>Teleostei</taxon>
        <taxon>Neoteleostei</taxon>
        <taxon>Acanthomorphata</taxon>
        <taxon>Eupercaria</taxon>
        <taxon>Spariformes</taxon>
        <taxon>Sparidae</taxon>
        <taxon>Sparus</taxon>
    </lineage>
</organism>
<dbReference type="GeneTree" id="ENSGT00940000177825"/>
<sequence length="120" mass="13132">LVGPLQPVGAAGSSHSTGGVQTYMEQENDWDRDLLLDPAWEKQQRKVSEAKEREREGEGVLVLVLVGLSDPLVWLLGCSEADETAAHYTGSRADRYGSAEGRYVDGSAVIHRVHLPSRVF</sequence>
<reference evidence="2" key="1">
    <citation type="submission" date="2021-04" db="EMBL/GenBank/DDBJ databases">
        <authorList>
            <consortium name="Wellcome Sanger Institute Data Sharing"/>
        </authorList>
    </citation>
    <scope>NUCLEOTIDE SEQUENCE [LARGE SCALE GENOMIC DNA]</scope>
</reference>
<proteinExistence type="predicted"/>
<evidence type="ECO:0000313" key="2">
    <source>
        <dbReference type="Ensembl" id="ENSSAUP00010037576.1"/>
    </source>
</evidence>
<accession>A0A671WLT5</accession>
<feature type="region of interest" description="Disordered" evidence="1">
    <location>
        <begin position="1"/>
        <end position="23"/>
    </location>
</feature>
<name>A0A671WLT5_SPAAU</name>
<dbReference type="InParanoid" id="A0A671WLT5"/>
<protein>
    <submittedName>
        <fullName evidence="2">Uncharacterized protein</fullName>
    </submittedName>
</protein>
<evidence type="ECO:0000313" key="3">
    <source>
        <dbReference type="Proteomes" id="UP000472265"/>
    </source>
</evidence>